<dbReference type="PANTHER" id="PTHR43179">
    <property type="entry name" value="RHAMNOSYLTRANSFERASE WBBL"/>
    <property type="match status" value="1"/>
</dbReference>
<evidence type="ECO:0000259" key="2">
    <source>
        <dbReference type="Pfam" id="PF00535"/>
    </source>
</evidence>
<keyword evidence="4" id="KW-1185">Reference proteome</keyword>
<feature type="domain" description="Glycosyltransferase 2-like" evidence="2">
    <location>
        <begin position="5"/>
        <end position="195"/>
    </location>
</feature>
<evidence type="ECO:0000313" key="3">
    <source>
        <dbReference type="EMBL" id="BAP57691.1"/>
    </source>
</evidence>
<dbReference type="Gene3D" id="3.90.550.10">
    <property type="entry name" value="Spore Coat Polysaccharide Biosynthesis Protein SpsA, Chain A"/>
    <property type="match status" value="1"/>
</dbReference>
<protein>
    <submittedName>
        <fullName evidence="3">Glycosyl transferase, group 2 family protein</fullName>
    </submittedName>
</protein>
<dbReference type="STRING" id="40754.THII_3394"/>
<dbReference type="AlphaFoldDB" id="A0A090BVZ0"/>
<keyword evidence="1" id="KW-1133">Transmembrane helix</keyword>
<keyword evidence="1" id="KW-0812">Transmembrane</keyword>
<organism evidence="3 4">
    <name type="scientific">Thioploca ingrica</name>
    <dbReference type="NCBI Taxonomy" id="40754"/>
    <lineage>
        <taxon>Bacteria</taxon>
        <taxon>Pseudomonadati</taxon>
        <taxon>Pseudomonadota</taxon>
        <taxon>Gammaproteobacteria</taxon>
        <taxon>Thiotrichales</taxon>
        <taxon>Thiotrichaceae</taxon>
        <taxon>Thioploca</taxon>
    </lineage>
</organism>
<keyword evidence="1" id="KW-0472">Membrane</keyword>
<keyword evidence="3" id="KW-0808">Transferase</keyword>
<gene>
    <name evidence="3" type="ORF">THII_3394</name>
</gene>
<evidence type="ECO:0000313" key="4">
    <source>
        <dbReference type="Proteomes" id="UP000031623"/>
    </source>
</evidence>
<dbReference type="Proteomes" id="UP000031623">
    <property type="component" value="Chromosome"/>
</dbReference>
<dbReference type="GO" id="GO:0016740">
    <property type="term" value="F:transferase activity"/>
    <property type="evidence" value="ECO:0007669"/>
    <property type="project" value="UniProtKB-KW"/>
</dbReference>
<feature type="transmembrane region" description="Helical" evidence="1">
    <location>
        <begin position="265"/>
        <end position="283"/>
    </location>
</feature>
<dbReference type="HOGENOM" id="CLU_023845_0_5_6"/>
<dbReference type="EMBL" id="AP014633">
    <property type="protein sequence ID" value="BAP57691.1"/>
    <property type="molecule type" value="Genomic_DNA"/>
</dbReference>
<dbReference type="InterPro" id="IPR001173">
    <property type="entry name" value="Glyco_trans_2-like"/>
</dbReference>
<dbReference type="Pfam" id="PF00535">
    <property type="entry name" value="Glycos_transf_2"/>
    <property type="match status" value="1"/>
</dbReference>
<dbReference type="OrthoDB" id="9771846at2"/>
<dbReference type="KEGG" id="tig:THII_3394"/>
<dbReference type="PANTHER" id="PTHR43179:SF7">
    <property type="entry name" value="RHAMNOSYLTRANSFERASE WBBL"/>
    <property type="match status" value="1"/>
</dbReference>
<reference evidence="3 4" key="1">
    <citation type="journal article" date="2014" name="ISME J.">
        <title>Ecophysiology of Thioploca ingrica as revealed by the complete genome sequence supplemented with proteomic evidence.</title>
        <authorList>
            <person name="Kojima H."/>
            <person name="Ogura Y."/>
            <person name="Yamamoto N."/>
            <person name="Togashi T."/>
            <person name="Mori H."/>
            <person name="Watanabe T."/>
            <person name="Nemoto F."/>
            <person name="Kurokawa K."/>
            <person name="Hayashi T."/>
            <person name="Fukui M."/>
        </authorList>
    </citation>
    <scope>NUCLEOTIDE SEQUENCE [LARGE SCALE GENOMIC DNA]</scope>
</reference>
<proteinExistence type="predicted"/>
<name>A0A090BVZ0_9GAMM</name>
<dbReference type="SUPFAM" id="SSF53448">
    <property type="entry name" value="Nucleotide-diphospho-sugar transferases"/>
    <property type="match status" value="1"/>
</dbReference>
<evidence type="ECO:0000256" key="1">
    <source>
        <dbReference type="SAM" id="Phobius"/>
    </source>
</evidence>
<accession>A0A090BVZ0</accession>
<dbReference type="CDD" id="cd04186">
    <property type="entry name" value="GT_2_like_c"/>
    <property type="match status" value="1"/>
</dbReference>
<sequence>MKLLVITVNYTSAEHVLRCLDKLIPQLEAIGDAIMWIVDNNSPDNSIHVLREGIAAREMGHIVRLIESPVNGGFGAGNNIAFREALELPSPPLYFYLLNPDSIPDPGTVAALLNFMVAYPHVGVIGGALRDQQNCLQCSTFRFPSLLSEIEYHLKLGIMTKLLRNHQVSMETPKQAMPVDWVTGANMMIRREVIEQVGLFDENFFLYWEEVDLCRRVRDAGYEIYFVPHAIVLHISGVTTGMTSPNRRIPKYWFDSRAYYLKKTFGPGSLIVFNLIVAGCISLHRMRQYLLGREMESPHFMRDFVRYNFLPRRQERS</sequence>
<dbReference type="InterPro" id="IPR029044">
    <property type="entry name" value="Nucleotide-diphossugar_trans"/>
</dbReference>